<name>A0ABN9FFS6_9NEOB</name>
<protein>
    <submittedName>
        <fullName evidence="1">Uncharacterized protein</fullName>
    </submittedName>
</protein>
<organism evidence="1 2">
    <name type="scientific">Staurois parvus</name>
    <dbReference type="NCBI Taxonomy" id="386267"/>
    <lineage>
        <taxon>Eukaryota</taxon>
        <taxon>Metazoa</taxon>
        <taxon>Chordata</taxon>
        <taxon>Craniata</taxon>
        <taxon>Vertebrata</taxon>
        <taxon>Euteleostomi</taxon>
        <taxon>Amphibia</taxon>
        <taxon>Batrachia</taxon>
        <taxon>Anura</taxon>
        <taxon>Neobatrachia</taxon>
        <taxon>Ranoidea</taxon>
        <taxon>Ranidae</taxon>
        <taxon>Staurois</taxon>
    </lineage>
</organism>
<evidence type="ECO:0000313" key="1">
    <source>
        <dbReference type="EMBL" id="CAI9595478.1"/>
    </source>
</evidence>
<reference evidence="1" key="1">
    <citation type="submission" date="2023-05" db="EMBL/GenBank/DDBJ databases">
        <authorList>
            <person name="Stuckert A."/>
        </authorList>
    </citation>
    <scope>NUCLEOTIDE SEQUENCE</scope>
</reference>
<keyword evidence="2" id="KW-1185">Reference proteome</keyword>
<proteinExistence type="predicted"/>
<accession>A0ABN9FFS6</accession>
<comment type="caution">
    <text evidence="1">The sequence shown here is derived from an EMBL/GenBank/DDBJ whole genome shotgun (WGS) entry which is preliminary data.</text>
</comment>
<gene>
    <name evidence="1" type="ORF">SPARVUS_LOCUS11894693</name>
</gene>
<feature type="non-terminal residue" evidence="1">
    <location>
        <position position="47"/>
    </location>
</feature>
<dbReference type="EMBL" id="CATNWA010016796">
    <property type="protein sequence ID" value="CAI9595478.1"/>
    <property type="molecule type" value="Genomic_DNA"/>
</dbReference>
<sequence length="47" mass="5074">MSFQFALGGCRTPDLSGQCSMALCRLHALPPPPKKKKPPLAIHTKLS</sequence>
<evidence type="ECO:0000313" key="2">
    <source>
        <dbReference type="Proteomes" id="UP001162483"/>
    </source>
</evidence>
<dbReference type="Proteomes" id="UP001162483">
    <property type="component" value="Unassembled WGS sequence"/>
</dbReference>